<name>A0A2H5XGD5_9BACT</name>
<reference evidence="2" key="1">
    <citation type="submission" date="2017-09" db="EMBL/GenBank/DDBJ databases">
        <title>Metaegenomics of thermophilic ammonia-oxidizing enrichment culture.</title>
        <authorList>
            <person name="Kato S."/>
            <person name="Suzuki K."/>
        </authorList>
    </citation>
    <scope>NUCLEOTIDE SEQUENCE [LARGE SCALE GENOMIC DNA]</scope>
</reference>
<evidence type="ECO:0000313" key="2">
    <source>
        <dbReference type="Proteomes" id="UP000236173"/>
    </source>
</evidence>
<gene>
    <name evidence="1" type="ORF">HRbin17_02770</name>
</gene>
<evidence type="ECO:0000313" key="1">
    <source>
        <dbReference type="EMBL" id="GBD00232.1"/>
    </source>
</evidence>
<sequence>MECVTLRPVWGHYTLTLSVRAPAPMREVVVFNRWGQKVWQQAVAPPQRTVTVPPNPLVPLRVHASDGFTFRLAARLADGRRWTEDLTIPLRPLHSLRIDWLQLLACLEAQRLLYRYGTLLRPYLSRHPVAFRLIGANGALVWEHRRLLPADHPISLALLPAGKTGWQPKQALLPAERFGGYTTEEDGTMVATLWSSPLWACRHPTAFASRFANATLSVYLALHEGLHALTLRDIQEKKMPPITVPLERVADWLVSQWLESKALDEAVKALDDSDETAATEWMWAFLYFREGRRALWGRYRATFSRWEQTVEWAENIAHWGALTILKQPDATKSRAIPYLEADPTVAEYADENALEWLKGQVQKNDDDLCLDVVRFYSVGAVLNGLMSGEGEEDIPLWLRRAFQGEQLEKLLAEATGYSAASLQKRREVVAQRANALRTLAGSLREQLRKFLSPQPVTPTLLVHADEGPKVHIHAESGGRLAGLTLEWKHAGLTVSVQAPGHLWWRDQKTFVITVPSDRPNLIARYRDQLTAWFGATVHLHWQRTDTEAIVKVGDRRWQWGKSVHLPDFCPPDGWFALREGDRWLWLKAAVRGGLQLFAAGEVRFTEVPMMPAPLAAQKGEGIAVRFSPTQLAALTLFAPAEAFFVVRTTDGSRRLQRLQVVTHQIGERKSVSLVRAAVNPTNELTLTVPLQPRWSLKSEGEDERLVWSVIWGHREIAWSPFGALHEVNITTDRGKESLAFLTGVLTPMVQAVKVRVHELLPPELRYEFRYRPLAGTHVAVFYCLSDRPDSHWRWKVAEGETDASGTTVLLRPFAFGGFGAFWQTLAERPDWDCRNARATAVWTFHELPANLPVETVSFTLAPHETVVPIEFVRRRPDGREEPAGVEVTVMRLFHPGDKRVLSRTRVEGKMTLKIPTLPHGLGPPWPSDHFLWLQVRDNLTGVQRTVEGAVGVHGVSLMLPDGQERYLVGPNNAPVRILLPAAP</sequence>
<comment type="caution">
    <text evidence="1">The sequence shown here is derived from an EMBL/GenBank/DDBJ whole genome shotgun (WGS) entry which is preliminary data.</text>
</comment>
<dbReference type="EMBL" id="BEHT01000062">
    <property type="protein sequence ID" value="GBD00232.1"/>
    <property type="molecule type" value="Genomic_DNA"/>
</dbReference>
<accession>A0A2H5XGD5</accession>
<organism evidence="1 2">
    <name type="scientific">Candidatus Fervidibacter japonicus</name>
    <dbReference type="NCBI Taxonomy" id="2035412"/>
    <lineage>
        <taxon>Bacteria</taxon>
        <taxon>Candidatus Fervidibacterota</taxon>
        <taxon>Candidatus Fervidibacter</taxon>
    </lineage>
</organism>
<dbReference type="AlphaFoldDB" id="A0A2H5XGD5"/>
<dbReference type="Proteomes" id="UP000236173">
    <property type="component" value="Unassembled WGS sequence"/>
</dbReference>
<protein>
    <submittedName>
        <fullName evidence="1">Uncharacterized protein</fullName>
    </submittedName>
</protein>
<proteinExistence type="predicted"/>